<evidence type="ECO:0000313" key="1">
    <source>
        <dbReference type="EMBL" id="KAA1138971.1"/>
    </source>
</evidence>
<comment type="caution">
    <text evidence="1">The sequence shown here is derived from an EMBL/GenBank/DDBJ whole genome shotgun (WGS) entry which is preliminary data.</text>
</comment>
<sequence length="118" mass="13445">MQRWQLTYSSECSRFKNLVGTLFGRYFKICCIKMGFDNPENCDRKVWLNPAKSRGEAKYGLVLDGCAFVEEGETISEDDGCATVWVTRLLFEQLGGKKGEHNVTIRSWDFEAYDAPGN</sequence>
<reference evidence="1 2" key="1">
    <citation type="submission" date="2019-05" db="EMBL/GenBank/DDBJ databases">
        <title>Emergence of the Ug99 lineage of the wheat stem rust pathogen through somatic hybridization.</title>
        <authorList>
            <person name="Li F."/>
            <person name="Upadhyaya N.M."/>
            <person name="Sperschneider J."/>
            <person name="Matny O."/>
            <person name="Nguyen-Phuc H."/>
            <person name="Mago R."/>
            <person name="Raley C."/>
            <person name="Miller M.E."/>
            <person name="Silverstein K.A.T."/>
            <person name="Henningsen E."/>
            <person name="Hirsch C.D."/>
            <person name="Visser B."/>
            <person name="Pretorius Z.A."/>
            <person name="Steffenson B.J."/>
            <person name="Schwessinger B."/>
            <person name="Dodds P.N."/>
            <person name="Figueroa M."/>
        </authorList>
    </citation>
    <scope>NUCLEOTIDE SEQUENCE [LARGE SCALE GENOMIC DNA]</scope>
    <source>
        <strain evidence="1 2">Ug99</strain>
    </source>
</reference>
<accession>A0A5B0SLX5</accession>
<protein>
    <submittedName>
        <fullName evidence="1">Uncharacterized protein</fullName>
    </submittedName>
</protein>
<organism evidence="1 2">
    <name type="scientific">Puccinia graminis f. sp. tritici</name>
    <dbReference type="NCBI Taxonomy" id="56615"/>
    <lineage>
        <taxon>Eukaryota</taxon>
        <taxon>Fungi</taxon>
        <taxon>Dikarya</taxon>
        <taxon>Basidiomycota</taxon>
        <taxon>Pucciniomycotina</taxon>
        <taxon>Pucciniomycetes</taxon>
        <taxon>Pucciniales</taxon>
        <taxon>Pucciniaceae</taxon>
        <taxon>Puccinia</taxon>
    </lineage>
</organism>
<proteinExistence type="predicted"/>
<dbReference type="AlphaFoldDB" id="A0A5B0SLX5"/>
<dbReference type="EMBL" id="VDEP01000001">
    <property type="protein sequence ID" value="KAA1138971.1"/>
    <property type="molecule type" value="Genomic_DNA"/>
</dbReference>
<dbReference type="Proteomes" id="UP000325313">
    <property type="component" value="Unassembled WGS sequence"/>
</dbReference>
<evidence type="ECO:0000313" key="2">
    <source>
        <dbReference type="Proteomes" id="UP000325313"/>
    </source>
</evidence>
<name>A0A5B0SLX5_PUCGR</name>
<gene>
    <name evidence="1" type="ORF">PGTUg99_032006</name>
</gene>